<accession>A0A238L6W4</accession>
<feature type="signal peptide" evidence="1">
    <location>
        <begin position="1"/>
        <end position="19"/>
    </location>
</feature>
<organism evidence="2 3">
    <name type="scientific">Maliponia aquimaris</name>
    <dbReference type="NCBI Taxonomy" id="1673631"/>
    <lineage>
        <taxon>Bacteria</taxon>
        <taxon>Pseudomonadati</taxon>
        <taxon>Pseudomonadota</taxon>
        <taxon>Alphaproteobacteria</taxon>
        <taxon>Rhodobacterales</taxon>
        <taxon>Paracoccaceae</taxon>
        <taxon>Maliponia</taxon>
    </lineage>
</organism>
<reference evidence="2 3" key="1">
    <citation type="submission" date="2017-05" db="EMBL/GenBank/DDBJ databases">
        <authorList>
            <person name="Song R."/>
            <person name="Chenine A.L."/>
            <person name="Ruprecht R.M."/>
        </authorList>
    </citation>
    <scope>NUCLEOTIDE SEQUENCE [LARGE SCALE GENOMIC DNA]</scope>
    <source>
        <strain evidence="2 3">CECT 8898</strain>
    </source>
</reference>
<dbReference type="Proteomes" id="UP000207598">
    <property type="component" value="Unassembled WGS sequence"/>
</dbReference>
<keyword evidence="1" id="KW-0732">Signal</keyword>
<dbReference type="RefSeq" id="WP_094023671.1">
    <property type="nucleotide sequence ID" value="NZ_FXYF01000027.1"/>
</dbReference>
<dbReference type="AlphaFoldDB" id="A0A238L6W4"/>
<dbReference type="EMBL" id="FXYF01000027">
    <property type="protein sequence ID" value="SMX50747.1"/>
    <property type="molecule type" value="Genomic_DNA"/>
</dbReference>
<gene>
    <name evidence="2" type="ORF">MAA8898_04963</name>
</gene>
<keyword evidence="3" id="KW-1185">Reference proteome</keyword>
<sequence length="126" mass="14307">MKRLALALMFALGAPMAYADQLIGAYVAYIGQQDLYNSRGARLTEPWQVLRQDRANYHRFGISQPGDEWDPFFGEIDNRAAMERWIMNGYIEPNASRILMQGGATVFVRIYGSNGWGQRIEVTVTN</sequence>
<dbReference type="OrthoDB" id="8453064at2"/>
<evidence type="ECO:0000313" key="3">
    <source>
        <dbReference type="Proteomes" id="UP000207598"/>
    </source>
</evidence>
<proteinExistence type="predicted"/>
<protein>
    <submittedName>
        <fullName evidence="2">Uncharacterized protein</fullName>
    </submittedName>
</protein>
<feature type="chain" id="PRO_5012556962" evidence="1">
    <location>
        <begin position="20"/>
        <end position="126"/>
    </location>
</feature>
<evidence type="ECO:0000256" key="1">
    <source>
        <dbReference type="SAM" id="SignalP"/>
    </source>
</evidence>
<evidence type="ECO:0000313" key="2">
    <source>
        <dbReference type="EMBL" id="SMX50747.1"/>
    </source>
</evidence>
<name>A0A238L6W4_9RHOB</name>